<reference evidence="4 5" key="1">
    <citation type="submission" date="2017-01" db="EMBL/GenBank/DDBJ databases">
        <authorList>
            <consortium name="Urmite Genomes"/>
        </authorList>
    </citation>
    <scope>NUCLEOTIDE SEQUENCE [LARGE SCALE GENOMIC DNA]</scope>
    <source>
        <strain evidence="4 5">AB308</strain>
    </source>
</reference>
<evidence type="ECO:0000256" key="2">
    <source>
        <dbReference type="ARBA" id="ARBA00093774"/>
    </source>
</evidence>
<evidence type="ECO:0000313" key="4">
    <source>
        <dbReference type="EMBL" id="SPM32170.1"/>
    </source>
</evidence>
<dbReference type="PANTHER" id="PTHR36441">
    <property type="entry name" value="HYPOTHETICAL CYTOSOLIC PROTEIN"/>
    <property type="match status" value="1"/>
</dbReference>
<evidence type="ECO:0000256" key="1">
    <source>
        <dbReference type="ARBA" id="ARBA00022729"/>
    </source>
</evidence>
<proteinExistence type="inferred from homology"/>
<evidence type="ECO:0000313" key="5">
    <source>
        <dbReference type="Proteomes" id="UP000241595"/>
    </source>
</evidence>
<feature type="domain" description="Low molecular weight antigen MTB12-like C-terminal" evidence="3">
    <location>
        <begin position="54"/>
        <end position="170"/>
    </location>
</feature>
<dbReference type="EMBL" id="FTRV01000017">
    <property type="protein sequence ID" value="SPM32170.1"/>
    <property type="molecule type" value="Genomic_DNA"/>
</dbReference>
<name>A0A2U3NKZ6_9MYCO</name>
<protein>
    <submittedName>
        <fullName evidence="4">Mycobacterium terramassiliense ORFan</fullName>
    </submittedName>
</protein>
<dbReference type="InterPro" id="IPR007546">
    <property type="entry name" value="DUF503"/>
</dbReference>
<dbReference type="PANTHER" id="PTHR36441:SF1">
    <property type="entry name" value="DUF503 DOMAIN-CONTAINING PROTEIN"/>
    <property type="match status" value="1"/>
</dbReference>
<keyword evidence="5" id="KW-1185">Reference proteome</keyword>
<sequence length="288" mass="29838">MQAGLSVALSAAAAVAAIGLAGCSHSGPKVVSSPSSRGPATSTPLVVASPPTAPLPAADALVDVLNRLADPNVPGGNKVSLVEGATAESAATLDNFTNALRDNGYLPMTFAATDIAWSDKNPSHVRATVTVSTAQANSGKFTFPMEFTPFQGGWQLSRRTAEMLLALGNSAAGPPPRPGRCSVADSPGLTPVWIGWLEFDVLLGDVRSLKQKRSVIRPVVAELQRKFSVSAAETGGQDLHRRAGIGVGVVSGDRGHAVDVLDAAERLVAAHPEFELLSVRRGLRHSDD</sequence>
<dbReference type="Gene3D" id="3.30.70.1120">
    <property type="entry name" value="TT1725-like"/>
    <property type="match status" value="1"/>
</dbReference>
<accession>A0A2U3NKZ6</accession>
<comment type="similarity">
    <text evidence="2">Belongs to the MTB12 family.</text>
</comment>
<gene>
    <name evidence="4" type="ORF">MTAB308_5697</name>
</gene>
<organism evidence="4 5">
    <name type="scientific">Mycobacterium terramassiliense</name>
    <dbReference type="NCBI Taxonomy" id="1841859"/>
    <lineage>
        <taxon>Bacteria</taxon>
        <taxon>Bacillati</taxon>
        <taxon>Actinomycetota</taxon>
        <taxon>Actinomycetes</taxon>
        <taxon>Mycobacteriales</taxon>
        <taxon>Mycobacteriaceae</taxon>
        <taxon>Mycobacterium</taxon>
    </lineage>
</organism>
<evidence type="ECO:0000259" key="3">
    <source>
        <dbReference type="Pfam" id="PF26580"/>
    </source>
</evidence>
<dbReference type="SUPFAM" id="SSF103007">
    <property type="entry name" value="Hypothetical protein TT1725"/>
    <property type="match status" value="1"/>
</dbReference>
<dbReference type="InterPro" id="IPR058644">
    <property type="entry name" value="Mtb12-like_C"/>
</dbReference>
<dbReference type="InterPro" id="IPR036746">
    <property type="entry name" value="TT1725-like_sf"/>
</dbReference>
<dbReference type="Pfam" id="PF04456">
    <property type="entry name" value="DUF503"/>
    <property type="match status" value="1"/>
</dbReference>
<dbReference type="AlphaFoldDB" id="A0A2U3NKZ6"/>
<dbReference type="Proteomes" id="UP000241595">
    <property type="component" value="Unassembled WGS sequence"/>
</dbReference>
<dbReference type="Pfam" id="PF26580">
    <property type="entry name" value="Mtb12_C"/>
    <property type="match status" value="1"/>
</dbReference>
<dbReference type="STRING" id="1841859.GCA_900157385_05699"/>
<keyword evidence="1" id="KW-0732">Signal</keyword>